<dbReference type="Gene3D" id="3.40.250.10">
    <property type="entry name" value="Rhodanese-like domain"/>
    <property type="match status" value="1"/>
</dbReference>
<evidence type="ECO:0000259" key="1">
    <source>
        <dbReference type="PROSITE" id="PS50206"/>
    </source>
</evidence>
<name>A0A3M2KUE1_9NOCA</name>
<proteinExistence type="predicted"/>
<keyword evidence="3" id="KW-1185">Reference proteome</keyword>
<evidence type="ECO:0000313" key="3">
    <source>
        <dbReference type="Proteomes" id="UP000279275"/>
    </source>
</evidence>
<protein>
    <submittedName>
        <fullName evidence="2">Sulfurtransferase</fullName>
    </submittedName>
</protein>
<dbReference type="SMART" id="SM00450">
    <property type="entry name" value="RHOD"/>
    <property type="match status" value="1"/>
</dbReference>
<dbReference type="AlphaFoldDB" id="A0A3M2KUE1"/>
<dbReference type="OrthoDB" id="4828183at2"/>
<dbReference type="Proteomes" id="UP000279275">
    <property type="component" value="Unassembled WGS sequence"/>
</dbReference>
<gene>
    <name evidence="2" type="ORF">EBN03_26340</name>
</gene>
<comment type="caution">
    <text evidence="2">The sequence shown here is derived from an EMBL/GenBank/DDBJ whole genome shotgun (WGS) entry which is preliminary data.</text>
</comment>
<accession>A0A3M2KUE1</accession>
<sequence>MTIDRMLDDARSRLRRVYTFELPEAIARGALLVDIRPQAQRQREGTLPGALVIERNVLEWRLDPSSSARIALAVDHDVEWIVVCSEGYTSSLAAASLQQLGLHRATDLVGGYQAVKAAGLLSVAASAPHLIREVAALASL</sequence>
<feature type="domain" description="Rhodanese" evidence="1">
    <location>
        <begin position="26"/>
        <end position="124"/>
    </location>
</feature>
<reference evidence="2 3" key="1">
    <citation type="submission" date="2018-10" db="EMBL/GenBank/DDBJ databases">
        <title>Isolation from cow dung.</title>
        <authorList>
            <person name="Ling L."/>
        </authorList>
    </citation>
    <scope>NUCLEOTIDE SEQUENCE [LARGE SCALE GENOMIC DNA]</scope>
    <source>
        <strain evidence="2 3">NEAU-LL90</strain>
    </source>
</reference>
<dbReference type="SUPFAM" id="SSF52821">
    <property type="entry name" value="Rhodanese/Cell cycle control phosphatase"/>
    <property type="match status" value="1"/>
</dbReference>
<dbReference type="InterPro" id="IPR001763">
    <property type="entry name" value="Rhodanese-like_dom"/>
</dbReference>
<dbReference type="PROSITE" id="PS50206">
    <property type="entry name" value="RHODANESE_3"/>
    <property type="match status" value="1"/>
</dbReference>
<dbReference type="GO" id="GO:0016740">
    <property type="term" value="F:transferase activity"/>
    <property type="evidence" value="ECO:0007669"/>
    <property type="project" value="UniProtKB-KW"/>
</dbReference>
<organism evidence="2 3">
    <name type="scientific">Nocardia stercoris</name>
    <dbReference type="NCBI Taxonomy" id="2483361"/>
    <lineage>
        <taxon>Bacteria</taxon>
        <taxon>Bacillati</taxon>
        <taxon>Actinomycetota</taxon>
        <taxon>Actinomycetes</taxon>
        <taxon>Mycobacteriales</taxon>
        <taxon>Nocardiaceae</taxon>
        <taxon>Nocardia</taxon>
    </lineage>
</organism>
<dbReference type="Pfam" id="PF00581">
    <property type="entry name" value="Rhodanese"/>
    <property type="match status" value="1"/>
</dbReference>
<dbReference type="EMBL" id="RFFH01000015">
    <property type="protein sequence ID" value="RMI29267.1"/>
    <property type="molecule type" value="Genomic_DNA"/>
</dbReference>
<dbReference type="InterPro" id="IPR036873">
    <property type="entry name" value="Rhodanese-like_dom_sf"/>
</dbReference>
<dbReference type="RefSeq" id="WP_122190829.1">
    <property type="nucleotide sequence ID" value="NZ_RFFH01000015.1"/>
</dbReference>
<evidence type="ECO:0000313" key="2">
    <source>
        <dbReference type="EMBL" id="RMI29267.1"/>
    </source>
</evidence>
<keyword evidence="2" id="KW-0808">Transferase</keyword>